<dbReference type="GeneID" id="22159839"/>
<protein>
    <recommendedName>
        <fullName evidence="4 5">Small ribosomal subunit protein uS9c</fullName>
    </recommendedName>
</protein>
<evidence type="ECO:0000256" key="2">
    <source>
        <dbReference type="ARBA" id="ARBA00022980"/>
    </source>
</evidence>
<dbReference type="GO" id="GO:0003723">
    <property type="term" value="F:RNA binding"/>
    <property type="evidence" value="ECO:0007669"/>
    <property type="project" value="TreeGrafter"/>
</dbReference>
<accession>A0A097KMX3</accession>
<evidence type="ECO:0000256" key="6">
    <source>
        <dbReference type="RuleBase" id="RU003815"/>
    </source>
</evidence>
<sequence>MSKIFHSKVLAKAVGRRKSAIAQVEFIPGNGEIVVNGKPSVLYLQENPNLIFSIQGPFDILQLQKNYNLIVKVTGGGLVGQTQAIKLAISRALCSIDNNYRQSLKTKGFLTRDSRCKERRKYGLKKARKASQFSKR</sequence>
<reference evidence="7" key="1">
    <citation type="journal article" date="2014" name="BMC Evol. Biol.">
        <title>Chloroplast phylogenomic analysis resolves deep-level relationships within the green algal class Trebouxiophyceae.</title>
        <authorList>
            <person name="Lemieux C."/>
            <person name="Otis C."/>
            <person name="Turmel M."/>
        </authorList>
    </citation>
    <scope>NUCLEOTIDE SEQUENCE</scope>
</reference>
<dbReference type="GO" id="GO:0015935">
    <property type="term" value="C:small ribosomal subunit"/>
    <property type="evidence" value="ECO:0007669"/>
    <property type="project" value="UniProtKB-ARBA"/>
</dbReference>
<keyword evidence="2 5" id="KW-0689">Ribosomal protein</keyword>
<dbReference type="AlphaFoldDB" id="A0A097KMX3"/>
<dbReference type="InterPro" id="IPR020574">
    <property type="entry name" value="Ribosomal_uS9_CS"/>
</dbReference>
<organism evidence="7">
    <name type="scientific">Koliella corcontica</name>
    <dbReference type="NCBI Taxonomy" id="155904"/>
    <lineage>
        <taxon>Eukaryota</taxon>
        <taxon>Viridiplantae</taxon>
        <taxon>Chlorophyta</taxon>
        <taxon>core chlorophytes</taxon>
        <taxon>Trebouxiophyceae</taxon>
        <taxon>Prasiolales</taxon>
        <taxon>Koliellaceae</taxon>
        <taxon>Koliella</taxon>
    </lineage>
</organism>
<dbReference type="InterPro" id="IPR023035">
    <property type="entry name" value="Ribosomal_uS9_bac/plastid"/>
</dbReference>
<dbReference type="FunFam" id="3.30.230.10:FF:000001">
    <property type="entry name" value="30S ribosomal protein S9"/>
    <property type="match status" value="1"/>
</dbReference>
<comment type="similarity">
    <text evidence="1 5 6">Belongs to the universal ribosomal protein uS9 family.</text>
</comment>
<dbReference type="InterPro" id="IPR020568">
    <property type="entry name" value="Ribosomal_Su5_D2-typ_SF"/>
</dbReference>
<keyword evidence="7" id="KW-0934">Plastid</keyword>
<dbReference type="HAMAP" id="MF_00532_B">
    <property type="entry name" value="Ribosomal_uS9_B"/>
    <property type="match status" value="1"/>
</dbReference>
<dbReference type="GO" id="GO:0009507">
    <property type="term" value="C:chloroplast"/>
    <property type="evidence" value="ECO:0007669"/>
    <property type="project" value="UniProtKB-SubCell"/>
</dbReference>
<gene>
    <name evidence="5 7" type="primary">rps9</name>
</gene>
<evidence type="ECO:0000256" key="3">
    <source>
        <dbReference type="ARBA" id="ARBA00023274"/>
    </source>
</evidence>
<keyword evidence="7" id="KW-0150">Chloroplast</keyword>
<dbReference type="InterPro" id="IPR014721">
    <property type="entry name" value="Ribsml_uS5_D2-typ_fold_subgr"/>
</dbReference>
<dbReference type="NCBIfam" id="NF001099">
    <property type="entry name" value="PRK00132.1"/>
    <property type="match status" value="1"/>
</dbReference>
<keyword evidence="3 5" id="KW-0687">Ribonucleoprotein</keyword>
<dbReference type="GO" id="GO:0006412">
    <property type="term" value="P:translation"/>
    <property type="evidence" value="ECO:0007669"/>
    <property type="project" value="UniProtKB-UniRule"/>
</dbReference>
<proteinExistence type="inferred from homology"/>
<name>A0A097KMX3_9CHLO</name>
<dbReference type="Pfam" id="PF00380">
    <property type="entry name" value="Ribosomal_S9"/>
    <property type="match status" value="1"/>
</dbReference>
<evidence type="ECO:0000313" key="7">
    <source>
        <dbReference type="EMBL" id="AIT94529.1"/>
    </source>
</evidence>
<comment type="subcellular location">
    <subcellularLocation>
        <location evidence="5">Plastid</location>
        <location evidence="5">Chloroplast</location>
    </subcellularLocation>
</comment>
<dbReference type="PROSITE" id="PS00360">
    <property type="entry name" value="RIBOSOMAL_S9"/>
    <property type="match status" value="1"/>
</dbReference>
<dbReference type="EMBL" id="KM462874">
    <property type="protein sequence ID" value="AIT94529.1"/>
    <property type="molecule type" value="Genomic_DNA"/>
</dbReference>
<evidence type="ECO:0000256" key="1">
    <source>
        <dbReference type="ARBA" id="ARBA00005251"/>
    </source>
</evidence>
<dbReference type="PANTHER" id="PTHR21569">
    <property type="entry name" value="RIBOSOMAL PROTEIN S9"/>
    <property type="match status" value="1"/>
</dbReference>
<dbReference type="InterPro" id="IPR000754">
    <property type="entry name" value="Ribosomal_uS9"/>
</dbReference>
<evidence type="ECO:0000256" key="5">
    <source>
        <dbReference type="HAMAP-Rule" id="MF_00532"/>
    </source>
</evidence>
<dbReference type="Gene3D" id="3.30.230.10">
    <property type="match status" value="1"/>
</dbReference>
<dbReference type="RefSeq" id="YP_009105807.1">
    <property type="nucleotide sequence ID" value="NC_025536.1"/>
</dbReference>
<evidence type="ECO:0000256" key="4">
    <source>
        <dbReference type="ARBA" id="ARBA00035152"/>
    </source>
</evidence>
<dbReference type="PANTHER" id="PTHR21569:SF1">
    <property type="entry name" value="SMALL RIBOSOMAL SUBUNIT PROTEIN US9M"/>
    <property type="match status" value="1"/>
</dbReference>
<geneLocation type="chloroplast" evidence="7"/>
<dbReference type="SUPFAM" id="SSF54211">
    <property type="entry name" value="Ribosomal protein S5 domain 2-like"/>
    <property type="match status" value="1"/>
</dbReference>
<dbReference type="GO" id="GO:0003735">
    <property type="term" value="F:structural constituent of ribosome"/>
    <property type="evidence" value="ECO:0007669"/>
    <property type="project" value="InterPro"/>
</dbReference>